<dbReference type="AlphaFoldDB" id="A0A1A9ZUI3"/>
<protein>
    <submittedName>
        <fullName evidence="2">Uncharacterized protein</fullName>
    </submittedName>
</protein>
<sequence length="114" mass="12831">MDTGVATNPLARTEEGWDTSPTSLYSVGKAEGGKGRMESGLSNVIKMILEVDETSLTDYSAPDSILTFTAKPPWQSFRRVRPNKIKYDFLDLRIKPRHGQEELITTPSYKRLKP</sequence>
<dbReference type="Proteomes" id="UP000092445">
    <property type="component" value="Unassembled WGS sequence"/>
</dbReference>
<dbReference type="EnsemblMetazoa" id="GPAI025516-RA">
    <property type="protein sequence ID" value="GPAI025516-PA"/>
    <property type="gene ID" value="GPAI025516"/>
</dbReference>
<reference evidence="2" key="2">
    <citation type="submission" date="2020-05" db="UniProtKB">
        <authorList>
            <consortium name="EnsemblMetazoa"/>
        </authorList>
    </citation>
    <scope>IDENTIFICATION</scope>
    <source>
        <strain evidence="2">IAEA</strain>
    </source>
</reference>
<feature type="region of interest" description="Disordered" evidence="1">
    <location>
        <begin position="1"/>
        <end position="32"/>
    </location>
</feature>
<proteinExistence type="predicted"/>
<dbReference type="VEuPathDB" id="VectorBase:GPAI025516"/>
<evidence type="ECO:0000313" key="2">
    <source>
        <dbReference type="EnsemblMetazoa" id="GPAI025516-PA"/>
    </source>
</evidence>
<accession>A0A1A9ZUI3</accession>
<reference evidence="3" key="1">
    <citation type="submission" date="2014-03" db="EMBL/GenBank/DDBJ databases">
        <authorList>
            <person name="Aksoy S."/>
            <person name="Warren W."/>
            <person name="Wilson R.K."/>
        </authorList>
    </citation>
    <scope>NUCLEOTIDE SEQUENCE [LARGE SCALE GENOMIC DNA]</scope>
    <source>
        <strain evidence="3">IAEA</strain>
    </source>
</reference>
<keyword evidence="3" id="KW-1185">Reference proteome</keyword>
<name>A0A1A9ZUI3_GLOPL</name>
<evidence type="ECO:0000313" key="3">
    <source>
        <dbReference type="Proteomes" id="UP000092445"/>
    </source>
</evidence>
<organism evidence="2 3">
    <name type="scientific">Glossina pallidipes</name>
    <name type="common">Tsetse fly</name>
    <dbReference type="NCBI Taxonomy" id="7398"/>
    <lineage>
        <taxon>Eukaryota</taxon>
        <taxon>Metazoa</taxon>
        <taxon>Ecdysozoa</taxon>
        <taxon>Arthropoda</taxon>
        <taxon>Hexapoda</taxon>
        <taxon>Insecta</taxon>
        <taxon>Pterygota</taxon>
        <taxon>Neoptera</taxon>
        <taxon>Endopterygota</taxon>
        <taxon>Diptera</taxon>
        <taxon>Brachycera</taxon>
        <taxon>Muscomorpha</taxon>
        <taxon>Hippoboscoidea</taxon>
        <taxon>Glossinidae</taxon>
        <taxon>Glossina</taxon>
    </lineage>
</organism>
<evidence type="ECO:0000256" key="1">
    <source>
        <dbReference type="SAM" id="MobiDB-lite"/>
    </source>
</evidence>